<dbReference type="GO" id="GO:0005802">
    <property type="term" value="C:trans-Golgi network"/>
    <property type="evidence" value="ECO:0007669"/>
    <property type="project" value="TreeGrafter"/>
</dbReference>
<protein>
    <submittedName>
        <fullName evidence="5">Trafficking protein particle complex subunit 11 domain-containing protein</fullName>
    </submittedName>
</protein>
<dbReference type="Proteomes" id="UP000046395">
    <property type="component" value="Unassembled WGS sequence"/>
</dbReference>
<dbReference type="Pfam" id="PF08626">
    <property type="entry name" value="TRAPPC9-Trs120"/>
    <property type="match status" value="1"/>
</dbReference>
<evidence type="ECO:0000313" key="5">
    <source>
        <dbReference type="WBParaSite" id="TMUE_0000001958.1"/>
    </source>
</evidence>
<accession>A0A5S6Q428</accession>
<dbReference type="InterPro" id="IPR013935">
    <property type="entry name" value="Trs120_TRAPPC9"/>
</dbReference>
<dbReference type="STRING" id="70415.A0A5S6Q428"/>
<evidence type="ECO:0000259" key="2">
    <source>
        <dbReference type="Pfam" id="PF08626"/>
    </source>
</evidence>
<comment type="similarity">
    <text evidence="1">Belongs to the NIBP family.</text>
</comment>
<feature type="domain" description="Trs120/TRAPPC9 first Ig-like" evidence="3">
    <location>
        <begin position="531"/>
        <end position="654"/>
    </location>
</feature>
<dbReference type="WBParaSite" id="TMUE_0000001958.1">
    <property type="protein sequence ID" value="TMUE_0000001958.1"/>
    <property type="gene ID" value="WBGene00297820"/>
</dbReference>
<reference evidence="5" key="1">
    <citation type="submission" date="2019-12" db="UniProtKB">
        <authorList>
            <consortium name="WormBaseParasite"/>
        </authorList>
    </citation>
    <scope>IDENTIFICATION</scope>
</reference>
<dbReference type="Pfam" id="PF26254">
    <property type="entry name" value="Ig_TRAPPC9-Trs120_1st"/>
    <property type="match status" value="1"/>
</dbReference>
<evidence type="ECO:0000313" key="4">
    <source>
        <dbReference type="Proteomes" id="UP000046395"/>
    </source>
</evidence>
<dbReference type="InterPro" id="IPR058565">
    <property type="entry name" value="Ig_TRAPPC9_Trs120_1st"/>
</dbReference>
<dbReference type="PANTHER" id="PTHR21512:SF5">
    <property type="entry name" value="TRAFFICKING PROTEIN PARTICLE COMPLEX SUBUNIT 9"/>
    <property type="match status" value="1"/>
</dbReference>
<evidence type="ECO:0000256" key="1">
    <source>
        <dbReference type="ARBA" id="ARBA00008459"/>
    </source>
</evidence>
<dbReference type="PANTHER" id="PTHR21512">
    <property type="entry name" value="TRAFFICKING PROTEIN PARTICLE COMPLEX SUBUNIT 9"/>
    <property type="match status" value="1"/>
</dbReference>
<organism evidence="4 5">
    <name type="scientific">Trichuris muris</name>
    <name type="common">Mouse whipworm</name>
    <dbReference type="NCBI Taxonomy" id="70415"/>
    <lineage>
        <taxon>Eukaryota</taxon>
        <taxon>Metazoa</taxon>
        <taxon>Ecdysozoa</taxon>
        <taxon>Nematoda</taxon>
        <taxon>Enoplea</taxon>
        <taxon>Dorylaimia</taxon>
        <taxon>Trichinellida</taxon>
        <taxon>Trichuridae</taxon>
        <taxon>Trichuris</taxon>
    </lineage>
</organism>
<keyword evidence="4" id="KW-1185">Reference proteome</keyword>
<dbReference type="AlphaFoldDB" id="A0A5S6Q428"/>
<dbReference type="InterPro" id="IPR058563">
    <property type="entry name" value="Trs120_TRAPPC9_N"/>
</dbReference>
<evidence type="ECO:0000259" key="3">
    <source>
        <dbReference type="Pfam" id="PF26254"/>
    </source>
</evidence>
<sequence length="1100" mass="123448">MDQQWPQPTDNATIAVHVKLLTFGADSPSDYSRINFNRVLDRLRSMGCVSVSENPPRFVCPRFVVHPKRCRPAWGELQCHRKIFGFIGVAFASQEPTVDQEEWIASFRQARCPFETALLDSRLVLLDRKPSSMRTSGEQCLYCCTLGGCDGLENGIKDFIKSLFWVLESRRLDTSYLKMDNAVYPKVPGEDKCSLLPVVSKRTLRKRCIGRWKKQIADYTLMTGLASLAMQEYEGAIALLRAAGDSLWLAAALEGYACSAVAAMLGYRSASGSLVRVNTFSEGDFKRANEGQWRPQGRLEDSKCLTNGTPTQLVLDTFVQALANYKKLPFASKLELECAFKAAHLLVELKSSCLLNQFFTHTCCKFLDDDFKQISDEEKGRVCLWMASLYLQCGFWRKHAFYCRLAALFFISDGECQPNSKETYRSVYPLLLKALDGYTRNLGSPVNDEIYYGWPGVQVNTIHEVHVAALRAGYETAAIRHLVFLLQHLYASLEPLHLHQYSGELRLLCNHNPVPVNKPLQIDSAIFLPPVSISNLPRVMSITFKSLSDDYGIETGRKPKSSNIFIYSPFECDSRSEEHLIAQRMAMVEVTLLNPTAIAVQMSNFSLRTDGVPFTVEPNHVTIPANSTLVQQIRGKANEAGSFKTIGYSFQIFGVISVCRVESIPWLSGLASRTTQVLPEIPFLNITVVSENENAHVVQRTIYAGQTVTIGLKFQNTSEREPIMDVRFAVERTMFQGPETLVTLEIQPTGTIDLLGPHELANFRLLVTCHDGVDFAGGTASRSSLLVPDNLHTSANGIPVTHSTVLQVEYTINGQDETRNWFHCRAIRPIELTIQPAVIMQSWTVLAGESWLSRHLAIDLYNATDDDVELHITAERKITVLPGDSCRIPILVQCYQWPMGDNCRLHPPSGIPFEQSELCKAIQAYIMRQINLRWSTFQGREMRTGRVPLPRLLNPPAVCHQFCAPPFLLETSVENCQATQLSSNELCCVANRPVRMGFRFELLENCSIRVTITLHFFMDLQNGLTKDMDEEVIPLGPESCAIVLCPTSKNAYEDFSFMFCCEGPFQARVICNCTYAPVIGNAFQYSPLMLPVLTFQVSNE</sequence>
<feature type="domain" description="Trs120/TRAPPC9 N-terminal" evidence="2">
    <location>
        <begin position="201"/>
        <end position="267"/>
    </location>
</feature>
<name>A0A5S6Q428_TRIMR</name>
<proteinExistence type="inferred from homology"/>